<dbReference type="EMBL" id="BMKF01000002">
    <property type="protein sequence ID" value="GGB77972.1"/>
    <property type="molecule type" value="Genomic_DNA"/>
</dbReference>
<dbReference type="RefSeq" id="WP_158084568.1">
    <property type="nucleotide sequence ID" value="NZ_BMKF01000002.1"/>
</dbReference>
<gene>
    <name evidence="1" type="ORF">GCM10011503_28450</name>
</gene>
<comment type="caution">
    <text evidence="1">The sequence shown here is derived from an EMBL/GenBank/DDBJ whole genome shotgun (WGS) entry which is preliminary data.</text>
</comment>
<organism evidence="1 2">
    <name type="scientific">Henriciella pelagia</name>
    <dbReference type="NCBI Taxonomy" id="1977912"/>
    <lineage>
        <taxon>Bacteria</taxon>
        <taxon>Pseudomonadati</taxon>
        <taxon>Pseudomonadota</taxon>
        <taxon>Alphaproteobacteria</taxon>
        <taxon>Hyphomonadales</taxon>
        <taxon>Hyphomonadaceae</taxon>
        <taxon>Henriciella</taxon>
    </lineage>
</organism>
<accession>A0ABQ1JV51</accession>
<protein>
    <submittedName>
        <fullName evidence="1">Uncharacterized protein</fullName>
    </submittedName>
</protein>
<name>A0ABQ1JV51_9PROT</name>
<evidence type="ECO:0000313" key="1">
    <source>
        <dbReference type="EMBL" id="GGB77972.1"/>
    </source>
</evidence>
<sequence>MSVARGRTTYDPPLHEAIRRFTDTLEPDTAAGQSNNFNYKPIAYDIIPRQAAG</sequence>
<dbReference type="Proteomes" id="UP000628854">
    <property type="component" value="Unassembled WGS sequence"/>
</dbReference>
<reference evidence="2" key="1">
    <citation type="journal article" date="2019" name="Int. J. Syst. Evol. Microbiol.">
        <title>The Global Catalogue of Microorganisms (GCM) 10K type strain sequencing project: providing services to taxonomists for standard genome sequencing and annotation.</title>
        <authorList>
            <consortium name="The Broad Institute Genomics Platform"/>
            <consortium name="The Broad Institute Genome Sequencing Center for Infectious Disease"/>
            <person name="Wu L."/>
            <person name="Ma J."/>
        </authorList>
    </citation>
    <scope>NUCLEOTIDE SEQUENCE [LARGE SCALE GENOMIC DNA]</scope>
    <source>
        <strain evidence="2">CGMCC 1.15928</strain>
    </source>
</reference>
<keyword evidence="2" id="KW-1185">Reference proteome</keyword>
<evidence type="ECO:0000313" key="2">
    <source>
        <dbReference type="Proteomes" id="UP000628854"/>
    </source>
</evidence>
<proteinExistence type="predicted"/>